<feature type="binding site" evidence="7">
    <location>
        <position position="41"/>
    </location>
    <ligand>
        <name>L-tyrosine</name>
        <dbReference type="ChEBI" id="CHEBI:58315"/>
    </ligand>
</feature>
<dbReference type="InterPro" id="IPR002307">
    <property type="entry name" value="Tyr-tRNA-ligase"/>
</dbReference>
<dbReference type="GO" id="GO:0005829">
    <property type="term" value="C:cytosol"/>
    <property type="evidence" value="ECO:0007669"/>
    <property type="project" value="TreeGrafter"/>
</dbReference>
<dbReference type="PRINTS" id="PR01040">
    <property type="entry name" value="TRNASYNTHTYR"/>
</dbReference>
<dbReference type="InterPro" id="IPR002305">
    <property type="entry name" value="aa-tRNA-synth_Ic"/>
</dbReference>
<dbReference type="InterPro" id="IPR014729">
    <property type="entry name" value="Rossmann-like_a/b/a_fold"/>
</dbReference>
<dbReference type="PANTHER" id="PTHR11766">
    <property type="entry name" value="TYROSYL-TRNA SYNTHETASE"/>
    <property type="match status" value="1"/>
</dbReference>
<proteinExistence type="inferred from homology"/>
<dbReference type="Gene3D" id="3.40.50.620">
    <property type="entry name" value="HUPs"/>
    <property type="match status" value="1"/>
</dbReference>
<dbReference type="PROSITE" id="PS50889">
    <property type="entry name" value="S4"/>
    <property type="match status" value="1"/>
</dbReference>
<dbReference type="EMBL" id="CP043506">
    <property type="protein sequence ID" value="QEO18560.1"/>
    <property type="molecule type" value="Genomic_DNA"/>
</dbReference>
<protein>
    <recommendedName>
        <fullName evidence="7">Tyrosine--tRNA ligase</fullName>
        <ecNumber evidence="7">6.1.1.1</ecNumber>
    </recommendedName>
    <alternativeName>
        <fullName evidence="7">Tyrosyl-tRNA synthetase</fullName>
        <shortName evidence="7">TyrRS</shortName>
    </alternativeName>
</protein>
<accession>A0A5C1YTH2</accession>
<reference evidence="9 10" key="1">
    <citation type="submission" date="2019-09" db="EMBL/GenBank/DDBJ databases">
        <title>Genome sequencing of strain KACC 21233.</title>
        <authorList>
            <person name="Heo J."/>
            <person name="Kim S.-J."/>
            <person name="Kim J.-S."/>
            <person name="Hong S.-B."/>
            <person name="Kwon S.-W."/>
        </authorList>
    </citation>
    <scope>NUCLEOTIDE SEQUENCE [LARGE SCALE GENOMIC DNA]</scope>
    <source>
        <strain evidence="9 10">KACC 21233</strain>
    </source>
</reference>
<dbReference type="Gene3D" id="3.10.290.10">
    <property type="entry name" value="RNA-binding S4 domain"/>
    <property type="match status" value="1"/>
</dbReference>
<comment type="subunit">
    <text evidence="7">Homodimer.</text>
</comment>
<evidence type="ECO:0000313" key="9">
    <source>
        <dbReference type="EMBL" id="QEO18560.1"/>
    </source>
</evidence>
<dbReference type="InterPro" id="IPR036986">
    <property type="entry name" value="S4_RNA-bd_sf"/>
</dbReference>
<dbReference type="InterPro" id="IPR024107">
    <property type="entry name" value="Tyr-tRNA-ligase_bac_1"/>
</dbReference>
<comment type="catalytic activity">
    <reaction evidence="6 7">
        <text>tRNA(Tyr) + L-tyrosine + ATP = L-tyrosyl-tRNA(Tyr) + AMP + diphosphate + H(+)</text>
        <dbReference type="Rhea" id="RHEA:10220"/>
        <dbReference type="Rhea" id="RHEA-COMP:9706"/>
        <dbReference type="Rhea" id="RHEA-COMP:9707"/>
        <dbReference type="ChEBI" id="CHEBI:15378"/>
        <dbReference type="ChEBI" id="CHEBI:30616"/>
        <dbReference type="ChEBI" id="CHEBI:33019"/>
        <dbReference type="ChEBI" id="CHEBI:58315"/>
        <dbReference type="ChEBI" id="CHEBI:78442"/>
        <dbReference type="ChEBI" id="CHEBI:78536"/>
        <dbReference type="ChEBI" id="CHEBI:456215"/>
        <dbReference type="EC" id="6.1.1.1"/>
    </reaction>
</comment>
<sequence length="420" mass="46397">MVETEFRSPFMQEAAARGFIFQCTDPQGLDALMVQGPVGAYIGFDPTADSLHVGSLIQIMLLRLLQRHGHRPFALMGGGTARIGDPSFREEARRLMTEDIIQTNLAGIESCLRQFLTFGNAPSDARLVNNADWLDKLAYIDLLRDVGVHFSISRMLAFDSVRSRLEREQGLTFLEFNYSILQSYDFRELNRRQGVQLQLGGSDQWGNIVSGVELVRRTDQTAVMGLTTPLLTTASGAKMGKTANGAVWLSPERMSAFDYWQFWRNTEDADVGRFLRLFTELPLEECARLEAMTGADINDAKKVLATEATALCHGRVAALAAAEAARQTFEEGRVTAADLPVHTMPAAQLAEGVPVFRLLVETGLAKTNGEARRLVRGGGARLNTVVVEDENRVISTQDMVDDGIRLSAGRKHHILIKLED</sequence>
<evidence type="ECO:0000256" key="2">
    <source>
        <dbReference type="ARBA" id="ARBA00022741"/>
    </source>
</evidence>
<gene>
    <name evidence="7" type="primary">tyrS</name>
    <name evidence="9" type="ORF">FLP30_04640</name>
</gene>
<evidence type="ECO:0000256" key="7">
    <source>
        <dbReference type="HAMAP-Rule" id="MF_02006"/>
    </source>
</evidence>
<dbReference type="RefSeq" id="WP_149280219.1">
    <property type="nucleotide sequence ID" value="NZ_CP043506.1"/>
</dbReference>
<dbReference type="SUPFAM" id="SSF52374">
    <property type="entry name" value="Nucleotidylyl transferase"/>
    <property type="match status" value="1"/>
</dbReference>
<dbReference type="NCBIfam" id="TIGR00234">
    <property type="entry name" value="tyrS"/>
    <property type="match status" value="1"/>
</dbReference>
<dbReference type="FunFam" id="1.10.240.10:FF:000001">
    <property type="entry name" value="Tyrosine--tRNA ligase"/>
    <property type="match status" value="1"/>
</dbReference>
<dbReference type="Gene3D" id="1.10.240.10">
    <property type="entry name" value="Tyrosyl-Transfer RNA Synthetase"/>
    <property type="match status" value="1"/>
</dbReference>
<keyword evidence="2 7" id="KW-0547">Nucleotide-binding</keyword>
<dbReference type="HAMAP" id="MF_02006">
    <property type="entry name" value="Tyr_tRNA_synth_type1"/>
    <property type="match status" value="1"/>
</dbReference>
<feature type="binding site" evidence="7">
    <location>
        <position position="178"/>
    </location>
    <ligand>
        <name>L-tyrosine</name>
        <dbReference type="ChEBI" id="CHEBI:58315"/>
    </ligand>
</feature>
<comment type="similarity">
    <text evidence="7">Belongs to the class-I aminoacyl-tRNA synthetase family. TyrS type 1 subfamily.</text>
</comment>
<evidence type="ECO:0000256" key="5">
    <source>
        <dbReference type="ARBA" id="ARBA00023146"/>
    </source>
</evidence>
<dbReference type="CDD" id="cd00805">
    <property type="entry name" value="TyrRS_core"/>
    <property type="match status" value="1"/>
</dbReference>
<dbReference type="PANTHER" id="PTHR11766:SF0">
    <property type="entry name" value="TYROSINE--TRNA LIGASE, MITOCHONDRIAL"/>
    <property type="match status" value="1"/>
</dbReference>
<name>A0A5C1YTH2_9PROT</name>
<keyword evidence="8" id="KW-0694">RNA-binding</keyword>
<dbReference type="GO" id="GO:0006437">
    <property type="term" value="P:tyrosyl-tRNA aminoacylation"/>
    <property type="evidence" value="ECO:0007669"/>
    <property type="project" value="UniProtKB-UniRule"/>
</dbReference>
<evidence type="ECO:0000256" key="8">
    <source>
        <dbReference type="PROSITE-ProRule" id="PRU00182"/>
    </source>
</evidence>
<evidence type="ECO:0000256" key="4">
    <source>
        <dbReference type="ARBA" id="ARBA00022917"/>
    </source>
</evidence>
<dbReference type="GO" id="GO:0005524">
    <property type="term" value="F:ATP binding"/>
    <property type="evidence" value="ECO:0007669"/>
    <property type="project" value="UniProtKB-UniRule"/>
</dbReference>
<dbReference type="GO" id="GO:0004831">
    <property type="term" value="F:tyrosine-tRNA ligase activity"/>
    <property type="evidence" value="ECO:0007669"/>
    <property type="project" value="UniProtKB-UniRule"/>
</dbReference>
<evidence type="ECO:0000256" key="6">
    <source>
        <dbReference type="ARBA" id="ARBA00048248"/>
    </source>
</evidence>
<evidence type="ECO:0000256" key="3">
    <source>
        <dbReference type="ARBA" id="ARBA00022840"/>
    </source>
</evidence>
<dbReference type="EC" id="6.1.1.1" evidence="7"/>
<dbReference type="AlphaFoldDB" id="A0A5C1YTH2"/>
<keyword evidence="7" id="KW-0963">Cytoplasm</keyword>
<dbReference type="SUPFAM" id="SSF55174">
    <property type="entry name" value="Alpha-L RNA-binding motif"/>
    <property type="match status" value="1"/>
</dbReference>
<dbReference type="KEGG" id="acek:FLP30_04640"/>
<dbReference type="InterPro" id="IPR024088">
    <property type="entry name" value="Tyr-tRNA-ligase_bac-type"/>
</dbReference>
<dbReference type="GO" id="GO:0003723">
    <property type="term" value="F:RNA binding"/>
    <property type="evidence" value="ECO:0007669"/>
    <property type="project" value="UniProtKB-KW"/>
</dbReference>
<keyword evidence="3 7" id="KW-0067">ATP-binding</keyword>
<keyword evidence="5 7" id="KW-0030">Aminoacyl-tRNA synthetase</keyword>
<organism evidence="9 10">
    <name type="scientific">Acetobacter vaccinii</name>
    <dbReference type="NCBI Taxonomy" id="2592655"/>
    <lineage>
        <taxon>Bacteria</taxon>
        <taxon>Pseudomonadati</taxon>
        <taxon>Pseudomonadota</taxon>
        <taxon>Alphaproteobacteria</taxon>
        <taxon>Acetobacterales</taxon>
        <taxon>Acetobacteraceae</taxon>
        <taxon>Acetobacter</taxon>
    </lineage>
</organism>
<feature type="binding site" evidence="7">
    <location>
        <position position="241"/>
    </location>
    <ligand>
        <name>ATP</name>
        <dbReference type="ChEBI" id="CHEBI:30616"/>
    </ligand>
</feature>
<feature type="short sequence motif" description="'KMSKS' region" evidence="7">
    <location>
        <begin position="238"/>
        <end position="242"/>
    </location>
</feature>
<keyword evidence="10" id="KW-1185">Reference proteome</keyword>
<feature type="short sequence motif" description="'HIGH' region" evidence="7">
    <location>
        <begin position="46"/>
        <end position="55"/>
    </location>
</feature>
<evidence type="ECO:0000313" key="10">
    <source>
        <dbReference type="Proteomes" id="UP000324536"/>
    </source>
</evidence>
<dbReference type="Pfam" id="PF00579">
    <property type="entry name" value="tRNA-synt_1b"/>
    <property type="match status" value="1"/>
</dbReference>
<evidence type="ECO:0000256" key="1">
    <source>
        <dbReference type="ARBA" id="ARBA00022598"/>
    </source>
</evidence>
<dbReference type="OrthoDB" id="9804243at2"/>
<comment type="subcellular location">
    <subcellularLocation>
        <location evidence="7">Cytoplasm</location>
    </subcellularLocation>
</comment>
<comment type="function">
    <text evidence="7">Catalyzes the attachment of tyrosine to tRNA(Tyr) in a two-step reaction: tyrosine is first activated by ATP to form Tyr-AMP and then transferred to the acceptor end of tRNA(Tyr).</text>
</comment>
<feature type="binding site" evidence="7">
    <location>
        <position position="182"/>
    </location>
    <ligand>
        <name>L-tyrosine</name>
        <dbReference type="ChEBI" id="CHEBI:58315"/>
    </ligand>
</feature>
<dbReference type="Proteomes" id="UP000324536">
    <property type="component" value="Chromosome"/>
</dbReference>
<keyword evidence="1 7" id="KW-0436">Ligase</keyword>
<keyword evidence="4 7" id="KW-0648">Protein biosynthesis</keyword>